<gene>
    <name evidence="1" type="primary">CU207301.11</name>
</gene>
<organism evidence="1">
    <name type="scientific">Nothobranchius furzeri</name>
    <name type="common">Turquoise killifish</name>
    <dbReference type="NCBI Taxonomy" id="105023"/>
    <lineage>
        <taxon>Eukaryota</taxon>
        <taxon>Metazoa</taxon>
        <taxon>Chordata</taxon>
        <taxon>Craniata</taxon>
        <taxon>Vertebrata</taxon>
        <taxon>Euteleostomi</taxon>
        <taxon>Actinopterygii</taxon>
        <taxon>Neopterygii</taxon>
        <taxon>Teleostei</taxon>
        <taxon>Neoteleostei</taxon>
        <taxon>Acanthomorphata</taxon>
        <taxon>Ovalentaria</taxon>
        <taxon>Atherinomorphae</taxon>
        <taxon>Cyprinodontiformes</taxon>
        <taxon>Nothobranchiidae</taxon>
        <taxon>Nothobranchius</taxon>
    </lineage>
</organism>
<name>A0A1A8BBL2_NOTFU</name>
<proteinExistence type="predicted"/>
<reference evidence="1" key="1">
    <citation type="submission" date="2016-05" db="EMBL/GenBank/DDBJ databases">
        <authorList>
            <person name="Lavstsen T."/>
            <person name="Jespersen J.S."/>
        </authorList>
    </citation>
    <scope>NUCLEOTIDE SEQUENCE</scope>
    <source>
        <tissue evidence="1">Brain</tissue>
    </source>
</reference>
<dbReference type="EMBL" id="HADY01025395">
    <property type="protein sequence ID" value="SBP63880.1"/>
    <property type="molecule type" value="Transcribed_RNA"/>
</dbReference>
<keyword evidence="1" id="KW-0812">Transmembrane</keyword>
<dbReference type="AlphaFoldDB" id="A0A1A8BBL2"/>
<feature type="non-terminal residue" evidence="1">
    <location>
        <position position="1"/>
    </location>
</feature>
<accession>A0A1A8BBL2</accession>
<reference evidence="1" key="2">
    <citation type="submission" date="2016-06" db="EMBL/GenBank/DDBJ databases">
        <title>The genome of a short-lived fish provides insights into sex chromosome evolution and the genetic control of aging.</title>
        <authorList>
            <person name="Reichwald K."/>
            <person name="Felder M."/>
            <person name="Petzold A."/>
            <person name="Koch P."/>
            <person name="Groth M."/>
            <person name="Platzer M."/>
        </authorList>
    </citation>
    <scope>NUCLEOTIDE SEQUENCE</scope>
    <source>
        <tissue evidence="1">Brain</tissue>
    </source>
</reference>
<protein>
    <submittedName>
        <fullName evidence="1">Transmembrane emp24 protein transport domain containing 6</fullName>
    </submittedName>
</protein>
<keyword evidence="1" id="KW-0472">Membrane</keyword>
<feature type="non-terminal residue" evidence="1">
    <location>
        <position position="92"/>
    </location>
</feature>
<sequence>PRDKPPTLLNHPVLEGPLPSLCLWFCFSDSDTQSGAARLPRVPLLQLRPDEEECGLLPPAVQLSVHQLVVHSPQPAHHHLWVPAAAVPQKSL</sequence>
<evidence type="ECO:0000313" key="1">
    <source>
        <dbReference type="EMBL" id="SBP63880.1"/>
    </source>
</evidence>